<evidence type="ECO:0000259" key="11">
    <source>
        <dbReference type="Pfam" id="PF02875"/>
    </source>
</evidence>
<dbReference type="InterPro" id="IPR036615">
    <property type="entry name" value="Mur_ligase_C_dom_sf"/>
</dbReference>
<dbReference type="UniPathway" id="UPA00219"/>
<dbReference type="SUPFAM" id="SSF53623">
    <property type="entry name" value="MurD-like peptide ligases, catalytic domain"/>
    <property type="match status" value="1"/>
</dbReference>
<dbReference type="InterPro" id="IPR036565">
    <property type="entry name" value="Mur-like_cat_sf"/>
</dbReference>
<comment type="pathway">
    <text evidence="2">Cell wall biogenesis; peptidoglycan biosynthesis.</text>
</comment>
<dbReference type="Gene3D" id="3.40.50.720">
    <property type="entry name" value="NAD(P)-binding Rossmann-like Domain"/>
    <property type="match status" value="1"/>
</dbReference>
<dbReference type="Gene3D" id="3.90.190.20">
    <property type="entry name" value="Mur ligase, C-terminal domain"/>
    <property type="match status" value="1"/>
</dbReference>
<gene>
    <name evidence="13" type="ORF">ALOHA_HF4000APKG2M17ctg1g18</name>
</gene>
<feature type="compositionally biased region" description="Polar residues" evidence="9">
    <location>
        <begin position="1"/>
        <end position="12"/>
    </location>
</feature>
<feature type="domain" description="Mur ligase N-terminal catalytic" evidence="10">
    <location>
        <begin position="34"/>
        <end position="132"/>
    </location>
</feature>
<dbReference type="GO" id="GO:0008763">
    <property type="term" value="F:UDP-N-acetylmuramate-L-alanine ligase activity"/>
    <property type="evidence" value="ECO:0007669"/>
    <property type="project" value="UniProtKB-EC"/>
</dbReference>
<protein>
    <recommendedName>
        <fullName evidence="3">UDP-N-acetylmuramate--L-alanine ligase</fullName>
        <ecNumber evidence="3">6.3.2.8</ecNumber>
    </recommendedName>
</protein>
<dbReference type="Pfam" id="PF01225">
    <property type="entry name" value="Mur_ligase"/>
    <property type="match status" value="1"/>
</dbReference>
<dbReference type="PANTHER" id="PTHR43445">
    <property type="entry name" value="UDP-N-ACETYLMURAMATE--L-ALANINE LIGASE-RELATED"/>
    <property type="match status" value="1"/>
</dbReference>
<evidence type="ECO:0000256" key="4">
    <source>
        <dbReference type="ARBA" id="ARBA00022490"/>
    </source>
</evidence>
<dbReference type="InterPro" id="IPR050061">
    <property type="entry name" value="MurCDEF_pg_biosynth"/>
</dbReference>
<dbReference type="InterPro" id="IPR013221">
    <property type="entry name" value="Mur_ligase_cen"/>
</dbReference>
<dbReference type="Pfam" id="PF02875">
    <property type="entry name" value="Mur_ligase_C"/>
    <property type="match status" value="1"/>
</dbReference>
<evidence type="ECO:0000256" key="8">
    <source>
        <dbReference type="ARBA" id="ARBA00047833"/>
    </source>
</evidence>
<sequence>MKPNGTNKNNMPDSVLERDPEVMRRQPTFGKTRHVHMVGVGGIGMSSIAEILLIRGYEVSGSDLAENEVTRHLRDLGARIFKGHSAEYVGGACVVVHSSAVDPSQNPETLYAEEKHVPVIRRSEMLGELMRMKFGIGIAGTHGKTTTTTMAGHVVGAGAFDPTIIVGGKVAAFGSNAVSGEGDIILIEADEYDRTFLRLTPSLAVITNIDADHLDCYEDLEDIRAAFIQYASSVPFFGAAIVCLDDENVRGIISKIDRRVVTYGTLRQAQIRAESIQQEGRVMHFDVISSEERLGRVSLDAPGRHNVLNALAAIAIGIELDMKFEDISAGISAFQGVDRRMHEIGEARGVLVVDDYAHHPTEIKATLEAASGCWPERRIVAVFQPHLYSRTRDFEDDFAAAFFDADVVVIMDVFGAREEPIEGITGEVIATGAKKSGHPHVIYVPQKEDLVGRMLELSKPGDVIITMGAGDIWRLNRELFSKLEEGSSPDHE</sequence>
<dbReference type="Pfam" id="PF08245">
    <property type="entry name" value="Mur_ligase_M"/>
    <property type="match status" value="1"/>
</dbReference>
<dbReference type="InterPro" id="IPR000713">
    <property type="entry name" value="Mur_ligase_N"/>
</dbReference>
<evidence type="ECO:0000256" key="7">
    <source>
        <dbReference type="ARBA" id="ARBA00022840"/>
    </source>
</evidence>
<comment type="catalytic activity">
    <reaction evidence="8">
        <text>UDP-N-acetyl-alpha-D-muramate + L-alanine + ATP = UDP-N-acetyl-alpha-D-muramoyl-L-alanine + ADP + phosphate + H(+)</text>
        <dbReference type="Rhea" id="RHEA:23372"/>
        <dbReference type="ChEBI" id="CHEBI:15378"/>
        <dbReference type="ChEBI" id="CHEBI:30616"/>
        <dbReference type="ChEBI" id="CHEBI:43474"/>
        <dbReference type="ChEBI" id="CHEBI:57972"/>
        <dbReference type="ChEBI" id="CHEBI:70757"/>
        <dbReference type="ChEBI" id="CHEBI:83898"/>
        <dbReference type="ChEBI" id="CHEBI:456216"/>
        <dbReference type="EC" id="6.3.2.8"/>
    </reaction>
</comment>
<evidence type="ECO:0000256" key="6">
    <source>
        <dbReference type="ARBA" id="ARBA00022741"/>
    </source>
</evidence>
<dbReference type="EMBL" id="EU016626">
    <property type="protein sequence ID" value="ABZ08296.1"/>
    <property type="molecule type" value="Genomic_DNA"/>
</dbReference>
<evidence type="ECO:0000256" key="5">
    <source>
        <dbReference type="ARBA" id="ARBA00022598"/>
    </source>
</evidence>
<organism evidence="13">
    <name type="scientific">uncultured marine microorganism HF4000_APKG2M17</name>
    <dbReference type="NCBI Taxonomy" id="455548"/>
    <lineage>
        <taxon>unclassified sequences</taxon>
        <taxon>environmental samples</taxon>
    </lineage>
</organism>
<dbReference type="NCBIfam" id="TIGR01082">
    <property type="entry name" value="murC"/>
    <property type="match status" value="1"/>
</dbReference>
<feature type="domain" description="Mur ligase central" evidence="12">
    <location>
        <begin position="138"/>
        <end position="316"/>
    </location>
</feature>
<feature type="domain" description="Mur ligase C-terminal" evidence="11">
    <location>
        <begin position="339"/>
        <end position="470"/>
    </location>
</feature>
<dbReference type="PANTHER" id="PTHR43445:SF3">
    <property type="entry name" value="UDP-N-ACETYLMURAMATE--L-ALANINE LIGASE"/>
    <property type="match status" value="1"/>
</dbReference>
<name>B3T6T7_9ZZZZ</name>
<evidence type="ECO:0000256" key="2">
    <source>
        <dbReference type="ARBA" id="ARBA00004752"/>
    </source>
</evidence>
<keyword evidence="4" id="KW-0963">Cytoplasm</keyword>
<dbReference type="InterPro" id="IPR005758">
    <property type="entry name" value="UDP-N-AcMur_Ala_ligase_MurC"/>
</dbReference>
<proteinExistence type="inferred from homology"/>
<feature type="compositionally biased region" description="Basic and acidic residues" evidence="9">
    <location>
        <begin position="15"/>
        <end position="24"/>
    </location>
</feature>
<evidence type="ECO:0000313" key="13">
    <source>
        <dbReference type="EMBL" id="ABZ08296.1"/>
    </source>
</evidence>
<keyword evidence="6" id="KW-0547">Nucleotide-binding</keyword>
<dbReference type="InterPro" id="IPR004101">
    <property type="entry name" value="Mur_ligase_C"/>
</dbReference>
<keyword evidence="7" id="KW-0067">ATP-binding</keyword>
<dbReference type="SUPFAM" id="SSF53244">
    <property type="entry name" value="MurD-like peptide ligases, peptide-binding domain"/>
    <property type="match status" value="1"/>
</dbReference>
<dbReference type="SUPFAM" id="SSF51984">
    <property type="entry name" value="MurCD N-terminal domain"/>
    <property type="match status" value="1"/>
</dbReference>
<evidence type="ECO:0000259" key="10">
    <source>
        <dbReference type="Pfam" id="PF01225"/>
    </source>
</evidence>
<evidence type="ECO:0000256" key="3">
    <source>
        <dbReference type="ARBA" id="ARBA00012211"/>
    </source>
</evidence>
<dbReference type="HAMAP" id="MF_00046">
    <property type="entry name" value="MurC"/>
    <property type="match status" value="1"/>
</dbReference>
<keyword evidence="5 13" id="KW-0436">Ligase</keyword>
<evidence type="ECO:0000256" key="9">
    <source>
        <dbReference type="SAM" id="MobiDB-lite"/>
    </source>
</evidence>
<dbReference type="AlphaFoldDB" id="B3T6T7"/>
<dbReference type="GO" id="GO:0005524">
    <property type="term" value="F:ATP binding"/>
    <property type="evidence" value="ECO:0007669"/>
    <property type="project" value="UniProtKB-KW"/>
</dbReference>
<evidence type="ECO:0000256" key="1">
    <source>
        <dbReference type="ARBA" id="ARBA00004496"/>
    </source>
</evidence>
<evidence type="ECO:0000259" key="12">
    <source>
        <dbReference type="Pfam" id="PF08245"/>
    </source>
</evidence>
<dbReference type="EC" id="6.3.2.8" evidence="3"/>
<feature type="region of interest" description="Disordered" evidence="9">
    <location>
        <begin position="1"/>
        <end position="30"/>
    </location>
</feature>
<comment type="subcellular location">
    <subcellularLocation>
        <location evidence="1">Cytoplasm</location>
    </subcellularLocation>
</comment>
<dbReference type="Gene3D" id="3.40.1190.10">
    <property type="entry name" value="Mur-like, catalytic domain"/>
    <property type="match status" value="1"/>
</dbReference>
<accession>B3T6T7</accession>
<reference evidence="13" key="1">
    <citation type="journal article" date="2008" name="ISME J.">
        <title>Genomic patterns of recombination, clonal divergence and environment in marine microbial populations.</title>
        <authorList>
            <person name="Konstantinidis K.T."/>
            <person name="Delong E.F."/>
        </authorList>
    </citation>
    <scope>NUCLEOTIDE SEQUENCE</scope>
</reference>